<proteinExistence type="predicted"/>
<evidence type="ECO:0000313" key="1">
    <source>
        <dbReference type="Ensembl" id="ENSJHYP00000009275.1"/>
    </source>
</evidence>
<protein>
    <submittedName>
        <fullName evidence="1">Uncharacterized protein</fullName>
    </submittedName>
</protein>
<accession>A0A8C5IUK2</accession>
<reference evidence="1" key="1">
    <citation type="submission" date="2025-08" db="UniProtKB">
        <authorList>
            <consortium name="Ensembl"/>
        </authorList>
    </citation>
    <scope>IDENTIFICATION</scope>
</reference>
<evidence type="ECO:0000313" key="2">
    <source>
        <dbReference type="Proteomes" id="UP000694408"/>
    </source>
</evidence>
<dbReference type="Ensembl" id="ENSJHYT00000011246.1">
    <property type="protein sequence ID" value="ENSJHYP00000009275.1"/>
    <property type="gene ID" value="ENSJHYG00000007319.1"/>
</dbReference>
<sequence>MMSAESSKVCGPRGSSSLSARSCCPPLNSGHFAPAVFCHPPWILAELCPALPCSRLCLSLIQCVLCCAPLAVLKEICLALAVVLNRPEIQVPYLASFIIFCLSRLLFETASVVAINFFTK</sequence>
<keyword evidence="2" id="KW-1185">Reference proteome</keyword>
<reference evidence="1" key="2">
    <citation type="submission" date="2025-09" db="UniProtKB">
        <authorList>
            <consortium name="Ensembl"/>
        </authorList>
    </citation>
    <scope>IDENTIFICATION</scope>
</reference>
<dbReference type="Proteomes" id="UP000694408">
    <property type="component" value="Unplaced"/>
</dbReference>
<organism evidence="1 2">
    <name type="scientific">Junco hyemalis</name>
    <name type="common">Dark-eyed junco</name>
    <dbReference type="NCBI Taxonomy" id="40217"/>
    <lineage>
        <taxon>Eukaryota</taxon>
        <taxon>Metazoa</taxon>
        <taxon>Chordata</taxon>
        <taxon>Craniata</taxon>
        <taxon>Vertebrata</taxon>
        <taxon>Euteleostomi</taxon>
        <taxon>Archelosauria</taxon>
        <taxon>Archosauria</taxon>
        <taxon>Dinosauria</taxon>
        <taxon>Saurischia</taxon>
        <taxon>Theropoda</taxon>
        <taxon>Coelurosauria</taxon>
        <taxon>Aves</taxon>
        <taxon>Neognathae</taxon>
        <taxon>Neoaves</taxon>
        <taxon>Telluraves</taxon>
        <taxon>Australaves</taxon>
        <taxon>Passeriformes</taxon>
        <taxon>Passerellidae</taxon>
        <taxon>Junco</taxon>
    </lineage>
</organism>
<name>A0A8C5IUK2_JUNHY</name>
<dbReference type="AlphaFoldDB" id="A0A8C5IUK2"/>